<organism evidence="2 3">
    <name type="scientific">Sphingomonas lycopersici</name>
    <dbReference type="NCBI Taxonomy" id="2951807"/>
    <lineage>
        <taxon>Bacteria</taxon>
        <taxon>Pseudomonadati</taxon>
        <taxon>Pseudomonadota</taxon>
        <taxon>Alphaproteobacteria</taxon>
        <taxon>Sphingomonadales</taxon>
        <taxon>Sphingomonadaceae</taxon>
        <taxon>Sphingomonas</taxon>
    </lineage>
</organism>
<gene>
    <name evidence="2" type="ORF">NEE01_17360</name>
</gene>
<dbReference type="RefSeq" id="WP_179513274.1">
    <property type="nucleotide sequence ID" value="NZ_JANFAU010000017.1"/>
</dbReference>
<evidence type="ECO:0000256" key="1">
    <source>
        <dbReference type="SAM" id="Phobius"/>
    </source>
</evidence>
<protein>
    <submittedName>
        <fullName evidence="2">Uncharacterized protein</fullName>
    </submittedName>
</protein>
<keyword evidence="1" id="KW-1133">Transmembrane helix</keyword>
<accession>A0AA41ZIY1</accession>
<reference evidence="2" key="1">
    <citation type="submission" date="2022-06" db="EMBL/GenBank/DDBJ databases">
        <title>Sphingomonas sp. nov. isolated from rhizosphere soil of tomato.</title>
        <authorList>
            <person name="Dong H."/>
            <person name="Gao R."/>
        </authorList>
    </citation>
    <scope>NUCLEOTIDE SEQUENCE</scope>
    <source>
        <strain evidence="2">MMSM24</strain>
    </source>
</reference>
<proteinExistence type="predicted"/>
<dbReference type="EMBL" id="JANFAV010000014">
    <property type="protein sequence ID" value="MCW6536548.1"/>
    <property type="molecule type" value="Genomic_DNA"/>
</dbReference>
<evidence type="ECO:0000313" key="2">
    <source>
        <dbReference type="EMBL" id="MCW6536548.1"/>
    </source>
</evidence>
<dbReference type="Proteomes" id="UP001165565">
    <property type="component" value="Unassembled WGS sequence"/>
</dbReference>
<dbReference type="InterPro" id="IPR054655">
    <property type="entry name" value="XrtV-like"/>
</dbReference>
<evidence type="ECO:0000313" key="3">
    <source>
        <dbReference type="Proteomes" id="UP001165565"/>
    </source>
</evidence>
<keyword evidence="3" id="KW-1185">Reference proteome</keyword>
<keyword evidence="1" id="KW-0812">Transmembrane</keyword>
<dbReference type="AlphaFoldDB" id="A0AA41ZIY1"/>
<feature type="transmembrane region" description="Helical" evidence="1">
    <location>
        <begin position="54"/>
        <end position="73"/>
    </location>
</feature>
<sequence>METPFDWLTLMVFTGLVVLLLQRSAAENPVDKLWQYAPPAIGCAVVNYLGNEGYVVVAIAGLVAVIAYIYYVLRPKISF</sequence>
<name>A0AA41ZIY1_9SPHN</name>
<comment type="caution">
    <text evidence="2">The sequence shown here is derived from an EMBL/GenBank/DDBJ whole genome shotgun (WGS) entry which is preliminary data.</text>
</comment>
<dbReference type="NCBIfam" id="NF045607">
    <property type="entry name" value="exo_Victor_syst"/>
    <property type="match status" value="1"/>
</dbReference>
<keyword evidence="1" id="KW-0472">Membrane</keyword>